<keyword evidence="3" id="KW-1185">Reference proteome</keyword>
<proteinExistence type="predicted"/>
<evidence type="ECO:0000313" key="1">
    <source>
        <dbReference type="EMBL" id="ELT94508.1"/>
    </source>
</evidence>
<dbReference type="EnsemblMetazoa" id="CapteT227014">
    <property type="protein sequence ID" value="CapteP227014"/>
    <property type="gene ID" value="CapteG227014"/>
</dbReference>
<reference evidence="1 3" key="2">
    <citation type="journal article" date="2013" name="Nature">
        <title>Insights into bilaterian evolution from three spiralian genomes.</title>
        <authorList>
            <person name="Simakov O."/>
            <person name="Marletaz F."/>
            <person name="Cho S.J."/>
            <person name="Edsinger-Gonzales E."/>
            <person name="Havlak P."/>
            <person name="Hellsten U."/>
            <person name="Kuo D.H."/>
            <person name="Larsson T."/>
            <person name="Lv J."/>
            <person name="Arendt D."/>
            <person name="Savage R."/>
            <person name="Osoegawa K."/>
            <person name="de Jong P."/>
            <person name="Grimwood J."/>
            <person name="Chapman J.A."/>
            <person name="Shapiro H."/>
            <person name="Aerts A."/>
            <person name="Otillar R.P."/>
            <person name="Terry A.Y."/>
            <person name="Boore J.L."/>
            <person name="Grigoriev I.V."/>
            <person name="Lindberg D.R."/>
            <person name="Seaver E.C."/>
            <person name="Weisblat D.A."/>
            <person name="Putnam N.H."/>
            <person name="Rokhsar D.S."/>
        </authorList>
    </citation>
    <scope>NUCLEOTIDE SEQUENCE</scope>
    <source>
        <strain evidence="1 3">I ESC-2004</strain>
    </source>
</reference>
<organism evidence="1">
    <name type="scientific">Capitella teleta</name>
    <name type="common">Polychaete worm</name>
    <dbReference type="NCBI Taxonomy" id="283909"/>
    <lineage>
        <taxon>Eukaryota</taxon>
        <taxon>Metazoa</taxon>
        <taxon>Spiralia</taxon>
        <taxon>Lophotrochozoa</taxon>
        <taxon>Annelida</taxon>
        <taxon>Polychaeta</taxon>
        <taxon>Sedentaria</taxon>
        <taxon>Scolecida</taxon>
        <taxon>Capitellidae</taxon>
        <taxon>Capitella</taxon>
    </lineage>
</organism>
<sequence>MASEGPAKGLIVDKVLLCGERGPRDQTEAAVTVVEGDQPTEGQLLTGEEPLPASAQLCRRIRTEVKLGISKVILYTVAMENKRPHPDDFEEPAAKRLRLHEPSPAELRRLLGSLYGRIERVAAQPTEARGRRRWAEAPLRVLQVLRSAGAVRQHLIGAVRATDPAQLSSRWQRFFAGQGLAFSWLVALYDCQGSFRLATSPAFFAEKDFVHDASPRGVLDGLRAIDDIDCAVDHQQDIADFFGLDLS</sequence>
<reference evidence="3" key="1">
    <citation type="submission" date="2012-12" db="EMBL/GenBank/DDBJ databases">
        <authorList>
            <person name="Hellsten U."/>
            <person name="Grimwood J."/>
            <person name="Chapman J.A."/>
            <person name="Shapiro H."/>
            <person name="Aerts A."/>
            <person name="Otillar R.P."/>
            <person name="Terry A.Y."/>
            <person name="Boore J.L."/>
            <person name="Simakov O."/>
            <person name="Marletaz F."/>
            <person name="Cho S.-J."/>
            <person name="Edsinger-Gonzales E."/>
            <person name="Havlak P."/>
            <person name="Kuo D.-H."/>
            <person name="Larsson T."/>
            <person name="Lv J."/>
            <person name="Arendt D."/>
            <person name="Savage R."/>
            <person name="Osoegawa K."/>
            <person name="de Jong P."/>
            <person name="Lindberg D.R."/>
            <person name="Seaver E.C."/>
            <person name="Weisblat D.A."/>
            <person name="Putnam N.H."/>
            <person name="Grigoriev I.V."/>
            <person name="Rokhsar D.S."/>
        </authorList>
    </citation>
    <scope>NUCLEOTIDE SEQUENCE</scope>
    <source>
        <strain evidence="3">I ESC-2004</strain>
    </source>
</reference>
<accession>R7TKZ4</accession>
<dbReference type="EMBL" id="AMQN01012247">
    <property type="status" value="NOT_ANNOTATED_CDS"/>
    <property type="molecule type" value="Genomic_DNA"/>
</dbReference>
<dbReference type="Proteomes" id="UP000014760">
    <property type="component" value="Unassembled WGS sequence"/>
</dbReference>
<evidence type="ECO:0000313" key="2">
    <source>
        <dbReference type="EnsemblMetazoa" id="CapteP227014"/>
    </source>
</evidence>
<protein>
    <submittedName>
        <fullName evidence="1 2">Uncharacterized protein</fullName>
    </submittedName>
</protein>
<dbReference type="EMBL" id="KB309397">
    <property type="protein sequence ID" value="ELT94508.1"/>
    <property type="molecule type" value="Genomic_DNA"/>
</dbReference>
<dbReference type="HOGENOM" id="CLU_1125458_0_0_1"/>
<dbReference type="AlphaFoldDB" id="R7TKZ4"/>
<name>R7TKZ4_CAPTE</name>
<reference evidence="2" key="3">
    <citation type="submission" date="2015-06" db="UniProtKB">
        <authorList>
            <consortium name="EnsemblMetazoa"/>
        </authorList>
    </citation>
    <scope>IDENTIFICATION</scope>
</reference>
<evidence type="ECO:0000313" key="3">
    <source>
        <dbReference type="Proteomes" id="UP000014760"/>
    </source>
</evidence>
<gene>
    <name evidence="1" type="ORF">CAPTEDRAFT_227014</name>
</gene>